<evidence type="ECO:0000256" key="1">
    <source>
        <dbReference type="ARBA" id="ARBA00023002"/>
    </source>
</evidence>
<evidence type="ECO:0000313" key="5">
    <source>
        <dbReference type="Proteomes" id="UP000050867"/>
    </source>
</evidence>
<protein>
    <submittedName>
        <fullName evidence="4">FAD-dependent oxidoreductase</fullName>
    </submittedName>
</protein>
<reference evidence="4 5" key="1">
    <citation type="submission" date="2015-10" db="EMBL/GenBank/DDBJ databases">
        <title>Draft genome sequence of pyrrolomycin-producing Streptomyces vitaminophilus.</title>
        <authorList>
            <person name="Graham D.E."/>
            <person name="Mahan K.M."/>
            <person name="Klingeman D.M."/>
            <person name="Hettich R.L."/>
            <person name="Parry R.J."/>
        </authorList>
    </citation>
    <scope>NUCLEOTIDE SEQUENCE [LARGE SCALE GENOMIC DNA]</scope>
    <source>
        <strain evidence="4 5">ATCC 31673</strain>
    </source>
</reference>
<dbReference type="InterPro" id="IPR006905">
    <property type="entry name" value="Flavin_halogenase"/>
</dbReference>
<dbReference type="STRING" id="76728.AQ490_15880"/>
<evidence type="ECO:0000256" key="2">
    <source>
        <dbReference type="ARBA" id="ARBA00023033"/>
    </source>
</evidence>
<dbReference type="InterPro" id="IPR036188">
    <property type="entry name" value="FAD/NAD-bd_sf"/>
</dbReference>
<comment type="similarity">
    <text evidence="3">Belongs to the flavin-dependent halogenase family. Bacterial tryptophan halogenase subfamily.</text>
</comment>
<dbReference type="RefSeq" id="WP_018381563.1">
    <property type="nucleotide sequence ID" value="NZ_LLZU01000005.1"/>
</dbReference>
<keyword evidence="5" id="KW-1185">Reference proteome</keyword>
<dbReference type="AlphaFoldDB" id="A0A0T6LWW0"/>
<dbReference type="Gene3D" id="3.50.50.60">
    <property type="entry name" value="FAD/NAD(P)-binding domain"/>
    <property type="match status" value="1"/>
</dbReference>
<sequence>MNLIPASRRQQFDVAILGSGIGGGMLGAALARNRVKVLLIDSGVHPRFAVGEATTPYTSVTQRVIAARYNVPELVNLTSLQDITRAIGPKFGTKTHFGFLRHEPGRPQNPRETNQFHTPEILHEAHHLYRQDVDAYVFHVAVKAGCTPLQDFPVHDVEFDGSGVTIHGGEGESYRARYVVDASGYRSPLAKKFNLRDEVCAYKHHSRSMFTHVLGITHTDDLWPDRRPEYVPPVPWYEGTVHHLFDRGWFWVIGFDNTPLSRNPLCSVGLTLDPRIYPKDTSLTPHEEFMAYASRFPDVERQYAGVKPVREWVSTDRLQYSSKQTVGDRWCLLSHAAAFIDPLYSFGLANTGDAVNYLAWRLIRACQDDDFSAERFEFIDRWQQARFHYNDEIVNAGFTAFDDFEFWKTVFRVWVWGNNAGSLRMQTALTAYKKTGDDYLFRDLEEARYLGSDWPDHEGYQHMLGVMTEQVDAVNAGKTTRKEAGDVMWDLMENTNFMAATLGFQFRNVHFMHPSRKTLLHTGRWILRHGDPDMRRLTIPNAREAIKHRLRGDKIF</sequence>
<proteinExistence type="inferred from homology"/>
<evidence type="ECO:0000256" key="3">
    <source>
        <dbReference type="ARBA" id="ARBA00038396"/>
    </source>
</evidence>
<organism evidence="4 5">
    <name type="scientific">Wenjunlia vitaminophila</name>
    <name type="common">Streptomyces vitaminophilus</name>
    <dbReference type="NCBI Taxonomy" id="76728"/>
    <lineage>
        <taxon>Bacteria</taxon>
        <taxon>Bacillati</taxon>
        <taxon>Actinomycetota</taxon>
        <taxon>Actinomycetes</taxon>
        <taxon>Kitasatosporales</taxon>
        <taxon>Streptomycetaceae</taxon>
        <taxon>Wenjunlia</taxon>
    </lineage>
</organism>
<name>A0A0T6LWW0_WENVI</name>
<dbReference type="GO" id="GO:0004497">
    <property type="term" value="F:monooxygenase activity"/>
    <property type="evidence" value="ECO:0007669"/>
    <property type="project" value="UniProtKB-KW"/>
</dbReference>
<dbReference type="eggNOG" id="COG0654">
    <property type="taxonomic scope" value="Bacteria"/>
</dbReference>
<dbReference type="OrthoDB" id="103324at2"/>
<keyword evidence="1" id="KW-0560">Oxidoreductase</keyword>
<accession>A0A0T6LWW0</accession>
<dbReference type="Proteomes" id="UP000050867">
    <property type="component" value="Unassembled WGS sequence"/>
</dbReference>
<dbReference type="PANTHER" id="PTHR43747">
    <property type="entry name" value="FAD-BINDING PROTEIN"/>
    <property type="match status" value="1"/>
</dbReference>
<gene>
    <name evidence="4" type="ORF">AQ490_15880</name>
</gene>
<dbReference type="InterPro" id="IPR050816">
    <property type="entry name" value="Flavin-dep_Halogenase_NPB"/>
</dbReference>
<dbReference type="PRINTS" id="PR00420">
    <property type="entry name" value="RNGMNOXGNASE"/>
</dbReference>
<dbReference type="SUPFAM" id="SSF51905">
    <property type="entry name" value="FAD/NAD(P)-binding domain"/>
    <property type="match status" value="1"/>
</dbReference>
<comment type="caution">
    <text evidence="4">The sequence shown here is derived from an EMBL/GenBank/DDBJ whole genome shotgun (WGS) entry which is preliminary data.</text>
</comment>
<dbReference type="Pfam" id="PF04820">
    <property type="entry name" value="Trp_halogenase"/>
    <property type="match status" value="1"/>
</dbReference>
<dbReference type="PANTHER" id="PTHR43747:SF5">
    <property type="entry name" value="FAD-BINDING DOMAIN-CONTAINING PROTEIN"/>
    <property type="match status" value="1"/>
</dbReference>
<keyword evidence="2" id="KW-0503">Monooxygenase</keyword>
<evidence type="ECO:0000313" key="4">
    <source>
        <dbReference type="EMBL" id="KRV50548.1"/>
    </source>
</evidence>
<dbReference type="EMBL" id="LLZU01000005">
    <property type="protein sequence ID" value="KRV50548.1"/>
    <property type="molecule type" value="Genomic_DNA"/>
</dbReference>